<sequence>DGLAKTKPIGAKAQEREMPALAITDQMIFCGLVRFYGASHSAGIKPIVGADFWLLSPEFPDEPCRITLLAK</sequence>
<feature type="non-terminal residue" evidence="1">
    <location>
        <position position="1"/>
    </location>
</feature>
<gene>
    <name evidence="1" type="ORF">V6250_20990</name>
</gene>
<dbReference type="Proteomes" id="UP001374952">
    <property type="component" value="Unassembled WGS sequence"/>
</dbReference>
<protein>
    <submittedName>
        <fullName evidence="1">PHP domain-containing protein</fullName>
    </submittedName>
</protein>
<dbReference type="EMBL" id="JBAKAX010000278">
    <property type="protein sequence ID" value="MEL0606603.1"/>
    <property type="molecule type" value="Genomic_DNA"/>
</dbReference>
<feature type="non-terminal residue" evidence="1">
    <location>
        <position position="71"/>
    </location>
</feature>
<comment type="caution">
    <text evidence="1">The sequence shown here is derived from an EMBL/GenBank/DDBJ whole genome shotgun (WGS) entry which is preliminary data.</text>
</comment>
<reference evidence="1" key="1">
    <citation type="submission" date="2024-02" db="EMBL/GenBank/DDBJ databases">
        <title>Bacteria isolated from the canopy kelp, Nereocystis luetkeana.</title>
        <authorList>
            <person name="Pfister C.A."/>
            <person name="Younker I.T."/>
            <person name="Light S.H."/>
        </authorList>
    </citation>
    <scope>NUCLEOTIDE SEQUENCE</scope>
    <source>
        <strain evidence="1">TN.2.01</strain>
    </source>
</reference>
<organism evidence="1 2">
    <name type="scientific">Pseudoalteromonas undina</name>
    <dbReference type="NCBI Taxonomy" id="43660"/>
    <lineage>
        <taxon>Bacteria</taxon>
        <taxon>Pseudomonadati</taxon>
        <taxon>Pseudomonadota</taxon>
        <taxon>Gammaproteobacteria</taxon>
        <taxon>Alteromonadales</taxon>
        <taxon>Pseudoalteromonadaceae</taxon>
        <taxon>Pseudoalteromonas</taxon>
    </lineage>
</organism>
<proteinExistence type="predicted"/>
<keyword evidence="2" id="KW-1185">Reference proteome</keyword>
<name>A0ACC6RC12_9GAMM</name>
<evidence type="ECO:0000313" key="2">
    <source>
        <dbReference type="Proteomes" id="UP001374952"/>
    </source>
</evidence>
<evidence type="ECO:0000313" key="1">
    <source>
        <dbReference type="EMBL" id="MEL0606603.1"/>
    </source>
</evidence>
<accession>A0ACC6RC12</accession>